<reference evidence="2 3" key="1">
    <citation type="submission" date="2019-11" db="EMBL/GenBank/DDBJ databases">
        <title>Comparative genomics of hydrocarbon-degrading Desulfosarcina strains.</title>
        <authorList>
            <person name="Watanabe M."/>
            <person name="Kojima H."/>
            <person name="Fukui M."/>
        </authorList>
    </citation>
    <scope>NUCLEOTIDE SEQUENCE [LARGE SCALE GENOMIC DNA]</scope>
    <source>
        <strain evidence="2 3">PL12</strain>
    </source>
</reference>
<evidence type="ECO:0000313" key="3">
    <source>
        <dbReference type="Proteomes" id="UP000427906"/>
    </source>
</evidence>
<dbReference type="Gene3D" id="1.10.3910.10">
    <property type="entry name" value="SP0561-like"/>
    <property type="match status" value="1"/>
</dbReference>
<dbReference type="KEGG" id="dalk:DSCA_17120"/>
<dbReference type="Proteomes" id="UP000427906">
    <property type="component" value="Chromosome"/>
</dbReference>
<gene>
    <name evidence="2" type="ORF">DSCA_17120</name>
</gene>
<dbReference type="NCBIfam" id="TIGR03980">
    <property type="entry name" value="prismane_assoc"/>
    <property type="match status" value="1"/>
</dbReference>
<keyword evidence="3" id="KW-1185">Reference proteome</keyword>
<dbReference type="Pfam" id="PF08984">
    <property type="entry name" value="DUF1858"/>
    <property type="match status" value="1"/>
</dbReference>
<feature type="domain" description="DUF1858" evidence="1">
    <location>
        <begin position="11"/>
        <end position="60"/>
    </location>
</feature>
<accession>A0A5K7YE50</accession>
<evidence type="ECO:0000313" key="2">
    <source>
        <dbReference type="EMBL" id="BBO67782.1"/>
    </source>
</evidence>
<dbReference type="InterPro" id="IPR023883">
    <property type="entry name" value="CHP03980_redox-disulphide"/>
</dbReference>
<protein>
    <recommendedName>
        <fullName evidence="1">DUF1858 domain-containing protein</fullName>
    </recommendedName>
</protein>
<dbReference type="InterPro" id="IPR038062">
    <property type="entry name" value="ScdA-like_N_sf"/>
</dbReference>
<dbReference type="InterPro" id="IPR015077">
    <property type="entry name" value="DUF1858"/>
</dbReference>
<organism evidence="2 3">
    <name type="scientific">Desulfosarcina alkanivorans</name>
    <dbReference type="NCBI Taxonomy" id="571177"/>
    <lineage>
        <taxon>Bacteria</taxon>
        <taxon>Pseudomonadati</taxon>
        <taxon>Thermodesulfobacteriota</taxon>
        <taxon>Desulfobacteria</taxon>
        <taxon>Desulfobacterales</taxon>
        <taxon>Desulfosarcinaceae</taxon>
        <taxon>Desulfosarcina</taxon>
    </lineage>
</organism>
<dbReference type="EMBL" id="AP021874">
    <property type="protein sequence ID" value="BBO67782.1"/>
    <property type="molecule type" value="Genomic_DNA"/>
</dbReference>
<sequence>MPAMIPALSRDITVKALLDRHPRLLPLFMELGLPCPGCPAEAFHTLADVAREYHLDLDQLRQRIDTVIDGYTAPAGNSR</sequence>
<dbReference type="AlphaFoldDB" id="A0A5K7YE50"/>
<name>A0A5K7YE50_9BACT</name>
<proteinExistence type="predicted"/>
<dbReference type="SUPFAM" id="SSF140683">
    <property type="entry name" value="SP0561-like"/>
    <property type="match status" value="1"/>
</dbReference>
<evidence type="ECO:0000259" key="1">
    <source>
        <dbReference type="Pfam" id="PF08984"/>
    </source>
</evidence>